<dbReference type="Gene3D" id="3.40.50.150">
    <property type="entry name" value="Vaccinia Virus protein VP39"/>
    <property type="match status" value="1"/>
</dbReference>
<evidence type="ECO:0000313" key="4">
    <source>
        <dbReference type="EMBL" id="CAI3991898.1"/>
    </source>
</evidence>
<dbReference type="SUPFAM" id="SSF53335">
    <property type="entry name" value="S-adenosyl-L-methionine-dependent methyltransferases"/>
    <property type="match status" value="1"/>
</dbReference>
<feature type="compositionally biased region" description="Basic residues" evidence="3">
    <location>
        <begin position="484"/>
        <end position="496"/>
    </location>
</feature>
<organism evidence="4">
    <name type="scientific">Cladocopium goreaui</name>
    <dbReference type="NCBI Taxonomy" id="2562237"/>
    <lineage>
        <taxon>Eukaryota</taxon>
        <taxon>Sar</taxon>
        <taxon>Alveolata</taxon>
        <taxon>Dinophyceae</taxon>
        <taxon>Suessiales</taxon>
        <taxon>Symbiodiniaceae</taxon>
        <taxon>Cladocopium</taxon>
    </lineage>
</organism>
<feature type="region of interest" description="Disordered" evidence="3">
    <location>
        <begin position="280"/>
        <end position="347"/>
    </location>
</feature>
<accession>A0A9P1CJM5</accession>
<protein>
    <recommendedName>
        <fullName evidence="7">DNA (cytosine-5-)-methyltransferase</fullName>
    </recommendedName>
</protein>
<dbReference type="Pfam" id="PF00145">
    <property type="entry name" value="DNA_methylase"/>
    <property type="match status" value="1"/>
</dbReference>
<feature type="compositionally biased region" description="Basic and acidic residues" evidence="3">
    <location>
        <begin position="725"/>
        <end position="735"/>
    </location>
</feature>
<feature type="non-terminal residue" evidence="4">
    <location>
        <position position="1"/>
    </location>
</feature>
<keyword evidence="6" id="KW-1185">Reference proteome</keyword>
<feature type="compositionally biased region" description="Basic residues" evidence="3">
    <location>
        <begin position="311"/>
        <end position="321"/>
    </location>
</feature>
<evidence type="ECO:0000256" key="1">
    <source>
        <dbReference type="ARBA" id="ARBA00022603"/>
    </source>
</evidence>
<dbReference type="GO" id="GO:0032259">
    <property type="term" value="P:methylation"/>
    <property type="evidence" value="ECO:0007669"/>
    <property type="project" value="UniProtKB-KW"/>
</dbReference>
<comment type="caution">
    <text evidence="4">The sequence shown here is derived from an EMBL/GenBank/DDBJ whole genome shotgun (WGS) entry which is preliminary data.</text>
</comment>
<feature type="compositionally biased region" description="Basic and acidic residues" evidence="3">
    <location>
        <begin position="102"/>
        <end position="123"/>
    </location>
</feature>
<dbReference type="Proteomes" id="UP001152797">
    <property type="component" value="Unassembled WGS sequence"/>
</dbReference>
<evidence type="ECO:0000256" key="3">
    <source>
        <dbReference type="SAM" id="MobiDB-lite"/>
    </source>
</evidence>
<evidence type="ECO:0000313" key="6">
    <source>
        <dbReference type="Proteomes" id="UP001152797"/>
    </source>
</evidence>
<keyword evidence="1" id="KW-0489">Methyltransferase</keyword>
<feature type="compositionally biased region" description="Basic residues" evidence="3">
    <location>
        <begin position="432"/>
        <end position="442"/>
    </location>
</feature>
<feature type="non-terminal residue" evidence="4">
    <location>
        <position position="1430"/>
    </location>
</feature>
<evidence type="ECO:0000256" key="2">
    <source>
        <dbReference type="ARBA" id="ARBA00022679"/>
    </source>
</evidence>
<reference evidence="4" key="1">
    <citation type="submission" date="2022-10" db="EMBL/GenBank/DDBJ databases">
        <authorList>
            <person name="Chen Y."/>
            <person name="Dougan E. K."/>
            <person name="Chan C."/>
            <person name="Rhodes N."/>
            <person name="Thang M."/>
        </authorList>
    </citation>
    <scope>NUCLEOTIDE SEQUENCE</scope>
</reference>
<dbReference type="GO" id="GO:0008168">
    <property type="term" value="F:methyltransferase activity"/>
    <property type="evidence" value="ECO:0007669"/>
    <property type="project" value="UniProtKB-KW"/>
</dbReference>
<dbReference type="InterPro" id="IPR001525">
    <property type="entry name" value="C5_MeTfrase"/>
</dbReference>
<dbReference type="EMBL" id="CAMXCT030001646">
    <property type="protein sequence ID" value="CAL4779210.1"/>
    <property type="molecule type" value="Genomic_DNA"/>
</dbReference>
<feature type="region of interest" description="Disordered" evidence="3">
    <location>
        <begin position="688"/>
        <end position="735"/>
    </location>
</feature>
<evidence type="ECO:0008006" key="7">
    <source>
        <dbReference type="Google" id="ProtNLM"/>
    </source>
</evidence>
<keyword evidence="2" id="KW-0808">Transferase</keyword>
<proteinExistence type="predicted"/>
<dbReference type="InterPro" id="IPR029063">
    <property type="entry name" value="SAM-dependent_MTases_sf"/>
</dbReference>
<feature type="region of interest" description="Disordered" evidence="3">
    <location>
        <begin position="12"/>
        <end position="123"/>
    </location>
</feature>
<feature type="region of interest" description="Disordered" evidence="3">
    <location>
        <begin position="361"/>
        <end position="545"/>
    </location>
</feature>
<feature type="compositionally biased region" description="Basic and acidic residues" evidence="3">
    <location>
        <begin position="86"/>
        <end position="95"/>
    </location>
</feature>
<feature type="compositionally biased region" description="Low complexity" evidence="3">
    <location>
        <begin position="12"/>
        <end position="30"/>
    </location>
</feature>
<reference evidence="5 6" key="2">
    <citation type="submission" date="2024-05" db="EMBL/GenBank/DDBJ databases">
        <authorList>
            <person name="Chen Y."/>
            <person name="Shah S."/>
            <person name="Dougan E. K."/>
            <person name="Thang M."/>
            <person name="Chan C."/>
        </authorList>
    </citation>
    <scope>NUCLEOTIDE SEQUENCE [LARGE SCALE GENOMIC DNA]</scope>
</reference>
<dbReference type="EMBL" id="CAMXCT010001646">
    <property type="protein sequence ID" value="CAI3991898.1"/>
    <property type="molecule type" value="Genomic_DNA"/>
</dbReference>
<evidence type="ECO:0000313" key="5">
    <source>
        <dbReference type="EMBL" id="CAL4779210.1"/>
    </source>
</evidence>
<feature type="compositionally biased region" description="Basic and acidic residues" evidence="3">
    <location>
        <begin position="451"/>
        <end position="463"/>
    </location>
</feature>
<feature type="compositionally biased region" description="Low complexity" evidence="3">
    <location>
        <begin position="504"/>
        <end position="514"/>
    </location>
</feature>
<dbReference type="OrthoDB" id="641149at2759"/>
<feature type="compositionally biased region" description="Acidic residues" evidence="3">
    <location>
        <begin position="62"/>
        <end position="81"/>
    </location>
</feature>
<gene>
    <name evidence="4" type="ORF">C1SCF055_LOCUS18764</name>
</gene>
<sequence length="1430" mass="157307">VVVTAAKQLRALRNLSSSLRSAGESRSAASQGDKRSRSAGITSRELPPPPPAPIKAEKAAESDYETDEEEEESEKEEEDEVTGAHPKADPARRPPEPAVPPKPKEVVQQDTFRPSEREAEDRGILGHSVKIGGERATCPAKGAMARIEDGKEFSVDDPAEWGSLLIDKGCIVEAPVEPHDEKEEPIWGGFLVMGTRITHDASLRLHVKSLGCGDPQVARELSSAFNRKEGHIHLCPSSLCMDYGDEDFHVKRIRVYSVEGFAREYMTAHTRNQIKKWLGDLGMSTGEPEEEETGKRPPAPGPKRAPALRAAPRKVKERRAGKPPGAPPKESEVPGAGAEPSATEEAKRAMLRERLRKAKESMAHGLVAESLGRAATCERGVPGSPVVQDVESSSEGYSASIAEEGPSTGTCLTGKELDRGATQVTFADRPKVIPKVKKKRKKTDAAYASGSREEDSRLSKKDAGSQLLKILTKLAKGQKDKKEKKDKKNRKRRRRVKLEEGGDPSDSSGSSPTPSGGGDSGGSSSSSGDEDKEESKMEAPLRRKSLKRPGSVLRLLINHARQQLDQTAKVEVGNAATEDPTLGVRIASYFSIIVKPNLGTALGPTREMYHLSNCIDLLRKGELSRLGDVLAGRFISLHQSVLDGGWQAARHLEVMPYEEVSAAGTSVVLQARKHARVAAKALGADAPWGWRQNPKGRGGKGKYPAWNETEWQGQVKGKQKGPKGSQEKGETRRQMTVEKGALALAKAERIPRSPRGREGVTTQAFKEGLLLGTSLPRMACMLAWWLVMPPRCLEGDSFTSELFQGLLKATVAGAQRRPRPKGAVFPLREGDLLEFIEVYKNISLQEATSAAFVERWQKQAWLLLCMCGLNALNGTPTLPVSGRWTQAERAAAGSIASAVERRLATFVENDALTESAWQKDMKSRQDPSEISLPKLPGKVHIKSEDRFAIASELGTPLPAWMNDVLKGAEDQERTWFHVYLDNFCAGERVMPEQHSTKGALCHEQVEQAWGDAGVISSAKKKVVAASRVTELGAEVDGHNGTLGQVWKFISGYEKVTDKMRRAVRTELLQLVLLSPLLHCNLSAPVEEKVIATDASERGCAISAATSLTSTGLDFLQATRKIEAFGSSEAIPVLIVSLFNGIGGSFRCYDILGVSPMGRIAVECDPGANRITQKRWPGTIIINDVKLVDRALVRSWSSKFLRIQEVHVWAGFPCTDLSAVKFNRANLKGSNSKLFWEIPRIEQLIQEEFGPEVVVKSAVENVASMDQDACKEISEERGSWPYHLDPVHAVPMKRPRFAWVSESLEGVFPDISFHSKRYWTEVVATADYPNTEQWLEPEHDWAGERVGATFPTCMKAIVRQHPPPRPAGIEKCDNLTIQRWTEDAFRYPPYQYDWKYIISTPNTWRLLSAEEKELLLGYGYKHTEFAWPASR</sequence>
<dbReference type="EMBL" id="CAMXCT020001646">
    <property type="protein sequence ID" value="CAL1145273.1"/>
    <property type="molecule type" value="Genomic_DNA"/>
</dbReference>
<name>A0A9P1CJM5_9DINO</name>